<keyword evidence="2" id="KW-1185">Reference proteome</keyword>
<gene>
    <name evidence="1" type="ORF">HMPREF9225_0389</name>
</gene>
<evidence type="ECO:0000313" key="2">
    <source>
        <dbReference type="Proteomes" id="UP000003280"/>
    </source>
</evidence>
<protein>
    <submittedName>
        <fullName evidence="1">Uncharacterized protein</fullName>
    </submittedName>
</protein>
<dbReference type="EMBL" id="AEEH01000018">
    <property type="protein sequence ID" value="EFM26070.1"/>
    <property type="molecule type" value="Genomic_DNA"/>
</dbReference>
<accession>E0NJQ0</accession>
<dbReference type="HOGENOM" id="CLU_2992698_0_0_9"/>
<sequence>MSNKIKVNAIQIAWNIKHQYLTSPRLYSFEALAEIFDFVAGLVQRVPKKPNEMKADL</sequence>
<dbReference type="Proteomes" id="UP000003280">
    <property type="component" value="Unassembled WGS sequence"/>
</dbReference>
<dbReference type="AlphaFoldDB" id="E0NJQ0"/>
<comment type="caution">
    <text evidence="1">The sequence shown here is derived from an EMBL/GenBank/DDBJ whole genome shotgun (WGS) entry which is preliminary data.</text>
</comment>
<reference evidence="1 2" key="1">
    <citation type="submission" date="2010-07" db="EMBL/GenBank/DDBJ databases">
        <authorList>
            <person name="Muzny D."/>
            <person name="Qin X."/>
            <person name="Deng J."/>
            <person name="Jiang H."/>
            <person name="Liu Y."/>
            <person name="Qu J."/>
            <person name="Song X.-Z."/>
            <person name="Zhang L."/>
            <person name="Thornton R."/>
            <person name="Coyle M."/>
            <person name="Francisco L."/>
            <person name="Jackson L."/>
            <person name="Javaid M."/>
            <person name="Korchina V."/>
            <person name="Kovar C."/>
            <person name="Mata R."/>
            <person name="Mathew T."/>
            <person name="Ngo R."/>
            <person name="Nguyen L."/>
            <person name="Nguyen N."/>
            <person name="Okwuonu G."/>
            <person name="Ongeri F."/>
            <person name="Pham C."/>
            <person name="Simmons D."/>
            <person name="Wilczek-Boney K."/>
            <person name="Hale W."/>
            <person name="Jakkamsetti A."/>
            <person name="Pham P."/>
            <person name="Ruth R."/>
            <person name="San Lucas F."/>
            <person name="Warren J."/>
            <person name="Zhang J."/>
            <person name="Zhao Z."/>
            <person name="Zhou C."/>
            <person name="Zhu D."/>
            <person name="Lee S."/>
            <person name="Bess C."/>
            <person name="Blankenburg K."/>
            <person name="Forbes L."/>
            <person name="Fu Q."/>
            <person name="Gubbala S."/>
            <person name="Hirani K."/>
            <person name="Jayaseelan J.C."/>
            <person name="Lara F."/>
            <person name="Munidasa M."/>
            <person name="Palculict T."/>
            <person name="Patil S."/>
            <person name="Pu L.-L."/>
            <person name="Saada N."/>
            <person name="Tang L."/>
            <person name="Weissenberger G."/>
            <person name="Zhu Y."/>
            <person name="Hemphill L."/>
            <person name="Shang Y."/>
            <person name="Youmans B."/>
            <person name="Ayvaz T."/>
            <person name="Ross M."/>
            <person name="Santibanez J."/>
            <person name="Aqrawi P."/>
            <person name="Gross S."/>
            <person name="Joshi V."/>
            <person name="Fowler G."/>
            <person name="Nazareth L."/>
            <person name="Reid J."/>
            <person name="Worley K."/>
            <person name="Petrosino J."/>
            <person name="Highlander S."/>
            <person name="Gibbs R."/>
        </authorList>
    </citation>
    <scope>NUCLEOTIDE SEQUENCE [LARGE SCALE GENOMIC DNA]</scope>
    <source>
        <strain evidence="1 2">ATCC BAA-1640</strain>
    </source>
</reference>
<evidence type="ECO:0000313" key="1">
    <source>
        <dbReference type="EMBL" id="EFM26070.1"/>
    </source>
</evidence>
<proteinExistence type="predicted"/>
<organism evidence="1 2">
    <name type="scientific">Peptoniphilus duerdenii ATCC BAA-1640</name>
    <dbReference type="NCBI Taxonomy" id="862517"/>
    <lineage>
        <taxon>Bacteria</taxon>
        <taxon>Bacillati</taxon>
        <taxon>Bacillota</taxon>
        <taxon>Tissierellia</taxon>
        <taxon>Tissierellales</taxon>
        <taxon>Peptoniphilaceae</taxon>
        <taxon>Peptoniphilus</taxon>
    </lineage>
</organism>
<dbReference type="STRING" id="862517.HMPREF9225_0389"/>
<name>E0NJQ0_9FIRM</name>